<accession>A0AAV2D9R5</accession>
<sequence length="102" mass="11021">MLVADFTNNSSSPLMLASTTLMVTASLSTSNLDYQIPIGRTGSVMGLALNNMSLKSSSNPFVAIEFDTFANEWDVPHVGIDINSAISVKTARWMATSWMDVD</sequence>
<evidence type="ECO:0000256" key="2">
    <source>
        <dbReference type="ARBA" id="ARBA00022734"/>
    </source>
</evidence>
<evidence type="ECO:0000259" key="3">
    <source>
        <dbReference type="Pfam" id="PF00139"/>
    </source>
</evidence>
<dbReference type="Proteomes" id="UP001497516">
    <property type="component" value="Chromosome 2"/>
</dbReference>
<dbReference type="PANTHER" id="PTHR32401:SF49">
    <property type="entry name" value="OS10G0129200 PROTEIN"/>
    <property type="match status" value="1"/>
</dbReference>
<dbReference type="Gene3D" id="2.60.120.200">
    <property type="match status" value="1"/>
</dbReference>
<dbReference type="PANTHER" id="PTHR32401">
    <property type="entry name" value="CONCANAVALIN A-LIKE LECTIN FAMILY PROTEIN"/>
    <property type="match status" value="1"/>
</dbReference>
<dbReference type="InterPro" id="IPR050258">
    <property type="entry name" value="Leguminous_Lectin"/>
</dbReference>
<protein>
    <recommendedName>
        <fullName evidence="3">Legume lectin domain-containing protein</fullName>
    </recommendedName>
</protein>
<dbReference type="AlphaFoldDB" id="A0AAV2D9R5"/>
<comment type="similarity">
    <text evidence="1">Belongs to the leguminous lectin family.</text>
</comment>
<organism evidence="4 5">
    <name type="scientific">Linum trigynum</name>
    <dbReference type="NCBI Taxonomy" id="586398"/>
    <lineage>
        <taxon>Eukaryota</taxon>
        <taxon>Viridiplantae</taxon>
        <taxon>Streptophyta</taxon>
        <taxon>Embryophyta</taxon>
        <taxon>Tracheophyta</taxon>
        <taxon>Spermatophyta</taxon>
        <taxon>Magnoliopsida</taxon>
        <taxon>eudicotyledons</taxon>
        <taxon>Gunneridae</taxon>
        <taxon>Pentapetalae</taxon>
        <taxon>rosids</taxon>
        <taxon>fabids</taxon>
        <taxon>Malpighiales</taxon>
        <taxon>Linaceae</taxon>
        <taxon>Linum</taxon>
    </lineage>
</organism>
<proteinExistence type="inferred from homology"/>
<evidence type="ECO:0000256" key="1">
    <source>
        <dbReference type="ARBA" id="ARBA00007606"/>
    </source>
</evidence>
<reference evidence="4 5" key="1">
    <citation type="submission" date="2024-04" db="EMBL/GenBank/DDBJ databases">
        <authorList>
            <person name="Fracassetti M."/>
        </authorList>
    </citation>
    <scope>NUCLEOTIDE SEQUENCE [LARGE SCALE GENOMIC DNA]</scope>
</reference>
<dbReference type="InterPro" id="IPR013320">
    <property type="entry name" value="ConA-like_dom_sf"/>
</dbReference>
<dbReference type="InterPro" id="IPR001220">
    <property type="entry name" value="Legume_lectin_dom"/>
</dbReference>
<keyword evidence="2" id="KW-0430">Lectin</keyword>
<dbReference type="EMBL" id="OZ034815">
    <property type="protein sequence ID" value="CAL1370271.1"/>
    <property type="molecule type" value="Genomic_DNA"/>
</dbReference>
<dbReference type="Pfam" id="PF00139">
    <property type="entry name" value="Lectin_legB"/>
    <property type="match status" value="1"/>
</dbReference>
<keyword evidence="5" id="KW-1185">Reference proteome</keyword>
<gene>
    <name evidence="4" type="ORF">LTRI10_LOCUS12440</name>
</gene>
<dbReference type="SUPFAM" id="SSF49899">
    <property type="entry name" value="Concanavalin A-like lectins/glucanases"/>
    <property type="match status" value="1"/>
</dbReference>
<feature type="domain" description="Legume lectin" evidence="3">
    <location>
        <begin position="35"/>
        <end position="95"/>
    </location>
</feature>
<evidence type="ECO:0000313" key="4">
    <source>
        <dbReference type="EMBL" id="CAL1370271.1"/>
    </source>
</evidence>
<dbReference type="GO" id="GO:0030246">
    <property type="term" value="F:carbohydrate binding"/>
    <property type="evidence" value="ECO:0007669"/>
    <property type="project" value="UniProtKB-KW"/>
</dbReference>
<name>A0AAV2D9R5_9ROSI</name>
<evidence type="ECO:0000313" key="5">
    <source>
        <dbReference type="Proteomes" id="UP001497516"/>
    </source>
</evidence>